<comment type="similarity">
    <text evidence="2 9">Belongs to the Tim17/Tim22/Tim23 family.</text>
</comment>
<dbReference type="GO" id="GO:0042721">
    <property type="term" value="C:TIM22 mitochondrial import inner membrane insertion complex"/>
    <property type="evidence" value="ECO:0007669"/>
    <property type="project" value="UniProtKB-UniRule"/>
</dbReference>
<keyword evidence="9" id="KW-0653">Protein transport</keyword>
<evidence type="ECO:0000256" key="9">
    <source>
        <dbReference type="RuleBase" id="RU367038"/>
    </source>
</evidence>
<dbReference type="RefSeq" id="XP_033533935.1">
    <property type="nucleotide sequence ID" value="XM_033675188.1"/>
</dbReference>
<dbReference type="GeneID" id="54415758"/>
<feature type="region of interest" description="Disordered" evidence="10">
    <location>
        <begin position="1"/>
        <end position="25"/>
    </location>
</feature>
<comment type="subcellular location">
    <subcellularLocation>
        <location evidence="1 9">Mitochondrion inner membrane</location>
        <topology evidence="1 9">Multi-pass membrane protein</topology>
    </subcellularLocation>
</comment>
<evidence type="ECO:0000256" key="10">
    <source>
        <dbReference type="SAM" id="MobiDB-lite"/>
    </source>
</evidence>
<dbReference type="GO" id="GO:0045039">
    <property type="term" value="P:protein insertion into mitochondrial inner membrane"/>
    <property type="evidence" value="ECO:0007669"/>
    <property type="project" value="UniProtKB-UniRule"/>
</dbReference>
<dbReference type="PANTHER" id="PTHR14110">
    <property type="entry name" value="MITOCHONDRIAL IMPORT INNER MEMBRANE TRANSLOCASE SUBUNIT TIM22"/>
    <property type="match status" value="1"/>
</dbReference>
<evidence type="ECO:0000256" key="7">
    <source>
        <dbReference type="ARBA" id="ARBA00023128"/>
    </source>
</evidence>
<evidence type="ECO:0000313" key="11">
    <source>
        <dbReference type="EMBL" id="KAF1812304.1"/>
    </source>
</evidence>
<reference evidence="11 13" key="1">
    <citation type="submission" date="2020-01" db="EMBL/GenBank/DDBJ databases">
        <authorList>
            <consortium name="DOE Joint Genome Institute"/>
            <person name="Haridas S."/>
            <person name="Albert R."/>
            <person name="Binder M."/>
            <person name="Bloem J."/>
            <person name="Labutti K."/>
            <person name="Salamov A."/>
            <person name="Andreopoulos B."/>
            <person name="Baker S.E."/>
            <person name="Barry K."/>
            <person name="Bills G."/>
            <person name="Bluhm B.H."/>
            <person name="Cannon C."/>
            <person name="Castanera R."/>
            <person name="Culley D.E."/>
            <person name="Daum C."/>
            <person name="Ezra D."/>
            <person name="Gonzalez J.B."/>
            <person name="Henrissat B."/>
            <person name="Kuo A."/>
            <person name="Liang C."/>
            <person name="Lipzen A."/>
            <person name="Lutzoni F."/>
            <person name="Magnuson J."/>
            <person name="Mondo S."/>
            <person name="Nolan M."/>
            <person name="Ohm R."/>
            <person name="Pangilinan J."/>
            <person name="Park H.-J."/>
            <person name="Ramirez L."/>
            <person name="Alfaro M."/>
            <person name="Sun H."/>
            <person name="Tritt A."/>
            <person name="Yoshinaga Y."/>
            <person name="Zwiers L.-H."/>
            <person name="Turgeon B.G."/>
            <person name="Goodwin S.B."/>
            <person name="Spatafora J.W."/>
            <person name="Crous P.W."/>
            <person name="Grigoriev I.V."/>
        </authorList>
    </citation>
    <scope>NUCLEOTIDE SEQUENCE</scope>
    <source>
        <strain evidence="11 13">CBS 781.70</strain>
    </source>
</reference>
<accession>A0A6G1G2M0</accession>
<dbReference type="Pfam" id="PF02466">
    <property type="entry name" value="Tim17"/>
    <property type="match status" value="1"/>
</dbReference>
<evidence type="ECO:0000256" key="8">
    <source>
        <dbReference type="ARBA" id="ARBA00023136"/>
    </source>
</evidence>
<comment type="function">
    <text evidence="9">Essential core component of the TIM22 complex, a complex that mediates the import and insertion of multi-pass transmembrane proteins into the mitochondrial inner membrane. In the TIM22 complex, it constitutes the voltage-activated and signal-gated channel. Forms a twin-pore translocase that uses the membrane potential as external driving force in 2 voltage-dependent steps.</text>
</comment>
<evidence type="ECO:0000256" key="4">
    <source>
        <dbReference type="ARBA" id="ARBA00022692"/>
    </source>
</evidence>
<evidence type="ECO:0000313" key="13">
    <source>
        <dbReference type="RefSeq" id="XP_033533935.1"/>
    </source>
</evidence>
<evidence type="ECO:0000313" key="12">
    <source>
        <dbReference type="Proteomes" id="UP000504638"/>
    </source>
</evidence>
<proteinExistence type="inferred from homology"/>
<dbReference type="Proteomes" id="UP000504638">
    <property type="component" value="Unplaced"/>
</dbReference>
<keyword evidence="7 9" id="KW-0496">Mitochondrion</keyword>
<keyword evidence="5 9" id="KW-0999">Mitochondrion inner membrane</keyword>
<keyword evidence="9" id="KW-0813">Transport</keyword>
<reference evidence="13" key="2">
    <citation type="submission" date="2020-04" db="EMBL/GenBank/DDBJ databases">
        <authorList>
            <consortium name="NCBI Genome Project"/>
        </authorList>
    </citation>
    <scope>NUCLEOTIDE SEQUENCE</scope>
    <source>
        <strain evidence="13">CBS 781.70</strain>
    </source>
</reference>
<protein>
    <recommendedName>
        <fullName evidence="3 9">Mitochondrial import inner membrane translocase subunit TIM22</fullName>
    </recommendedName>
</protein>
<evidence type="ECO:0000256" key="3">
    <source>
        <dbReference type="ARBA" id="ARBA00020722"/>
    </source>
</evidence>
<keyword evidence="4" id="KW-0812">Transmembrane</keyword>
<evidence type="ECO:0000256" key="6">
    <source>
        <dbReference type="ARBA" id="ARBA00022989"/>
    </source>
</evidence>
<evidence type="ECO:0000256" key="2">
    <source>
        <dbReference type="ARBA" id="ARBA00008444"/>
    </source>
</evidence>
<dbReference type="OrthoDB" id="75343at2759"/>
<reference evidence="13" key="3">
    <citation type="submission" date="2025-04" db="UniProtKB">
        <authorList>
            <consortium name="RefSeq"/>
        </authorList>
    </citation>
    <scope>IDENTIFICATION</scope>
    <source>
        <strain evidence="13">CBS 781.70</strain>
    </source>
</reference>
<keyword evidence="6" id="KW-1133">Transmembrane helix</keyword>
<comment type="subunit">
    <text evidence="9">Component of the TIM22 complex.</text>
</comment>
<dbReference type="AlphaFoldDB" id="A0A6G1G2M0"/>
<organism evidence="11">
    <name type="scientific">Eremomyces bilateralis CBS 781.70</name>
    <dbReference type="NCBI Taxonomy" id="1392243"/>
    <lineage>
        <taxon>Eukaryota</taxon>
        <taxon>Fungi</taxon>
        <taxon>Dikarya</taxon>
        <taxon>Ascomycota</taxon>
        <taxon>Pezizomycotina</taxon>
        <taxon>Dothideomycetes</taxon>
        <taxon>Dothideomycetes incertae sedis</taxon>
        <taxon>Eremomycetales</taxon>
        <taxon>Eremomycetaceae</taxon>
        <taxon>Eremomyces</taxon>
    </lineage>
</organism>
<dbReference type="InterPro" id="IPR039175">
    <property type="entry name" value="TIM22"/>
</dbReference>
<keyword evidence="12" id="KW-1185">Reference proteome</keyword>
<dbReference type="GO" id="GO:0030943">
    <property type="term" value="F:mitochondrion targeting sequence binding"/>
    <property type="evidence" value="ECO:0007669"/>
    <property type="project" value="TreeGrafter"/>
</dbReference>
<name>A0A6G1G2M0_9PEZI</name>
<evidence type="ECO:0000256" key="1">
    <source>
        <dbReference type="ARBA" id="ARBA00004448"/>
    </source>
</evidence>
<dbReference type="GO" id="GO:0008320">
    <property type="term" value="F:protein transmembrane transporter activity"/>
    <property type="evidence" value="ECO:0007669"/>
    <property type="project" value="UniProtKB-UniRule"/>
</dbReference>
<sequence>MSLPGGSGFPFPQRPGGGPAAGMSHQEQQYVKAIEGAGESCAFKSCMAAVMGAGLGAMFGVFTSAMRYDTPLSPTAPEISTLPLRQQLKLGFAETGRAALSTGRNFGTVGFLFSGLECGVSALRAKDDMWNGIWAGAFAGGILARKTGPRGAAVGAGGFALFSVGIEWWLRKGEDEKRFAVE</sequence>
<gene>
    <name evidence="11 13" type="ORF">P152DRAFT_31599</name>
</gene>
<dbReference type="PANTHER" id="PTHR14110:SF0">
    <property type="entry name" value="MITOCHONDRIAL IMPORT INNER MEMBRANE TRANSLOCASE SUBUNIT TIM22"/>
    <property type="match status" value="1"/>
</dbReference>
<keyword evidence="9" id="KW-0811">Translocation</keyword>
<evidence type="ECO:0000256" key="5">
    <source>
        <dbReference type="ARBA" id="ARBA00022792"/>
    </source>
</evidence>
<dbReference type="EMBL" id="ML975158">
    <property type="protein sequence ID" value="KAF1812304.1"/>
    <property type="molecule type" value="Genomic_DNA"/>
</dbReference>
<keyword evidence="8" id="KW-0472">Membrane</keyword>